<dbReference type="Proteomes" id="UP001480595">
    <property type="component" value="Unassembled WGS sequence"/>
</dbReference>
<accession>A0ABR1VE09</accession>
<gene>
    <name evidence="2" type="ORF">PG994_006075</name>
</gene>
<keyword evidence="3" id="KW-1185">Reference proteome</keyword>
<evidence type="ECO:0000313" key="3">
    <source>
        <dbReference type="Proteomes" id="UP001480595"/>
    </source>
</evidence>
<dbReference type="RefSeq" id="XP_066716753.1">
    <property type="nucleotide sequence ID" value="XM_066857484.1"/>
</dbReference>
<dbReference type="GeneID" id="92090547"/>
<organism evidence="2 3">
    <name type="scientific">Apiospora phragmitis</name>
    <dbReference type="NCBI Taxonomy" id="2905665"/>
    <lineage>
        <taxon>Eukaryota</taxon>
        <taxon>Fungi</taxon>
        <taxon>Dikarya</taxon>
        <taxon>Ascomycota</taxon>
        <taxon>Pezizomycotina</taxon>
        <taxon>Sordariomycetes</taxon>
        <taxon>Xylariomycetidae</taxon>
        <taxon>Amphisphaeriales</taxon>
        <taxon>Apiosporaceae</taxon>
        <taxon>Apiospora</taxon>
    </lineage>
</organism>
<reference evidence="2 3" key="1">
    <citation type="submission" date="2023-01" db="EMBL/GenBank/DDBJ databases">
        <title>Analysis of 21 Apiospora genomes using comparative genomics revels a genus with tremendous synthesis potential of carbohydrate active enzymes and secondary metabolites.</title>
        <authorList>
            <person name="Sorensen T."/>
        </authorList>
    </citation>
    <scope>NUCLEOTIDE SEQUENCE [LARGE SCALE GENOMIC DNA]</scope>
    <source>
        <strain evidence="2 3">CBS 135458</strain>
    </source>
</reference>
<feature type="compositionally biased region" description="Basic and acidic residues" evidence="1">
    <location>
        <begin position="1"/>
        <end position="13"/>
    </location>
</feature>
<dbReference type="EMBL" id="JAQQWL010000006">
    <property type="protein sequence ID" value="KAK8069459.1"/>
    <property type="molecule type" value="Genomic_DNA"/>
</dbReference>
<proteinExistence type="predicted"/>
<comment type="caution">
    <text evidence="2">The sequence shown here is derived from an EMBL/GenBank/DDBJ whole genome shotgun (WGS) entry which is preliminary data.</text>
</comment>
<evidence type="ECO:0000256" key="1">
    <source>
        <dbReference type="SAM" id="MobiDB-lite"/>
    </source>
</evidence>
<protein>
    <submittedName>
        <fullName evidence="2">Uncharacterized protein</fullName>
    </submittedName>
</protein>
<evidence type="ECO:0000313" key="2">
    <source>
        <dbReference type="EMBL" id="KAK8069459.1"/>
    </source>
</evidence>
<name>A0ABR1VE09_9PEZI</name>
<feature type="region of interest" description="Disordered" evidence="1">
    <location>
        <begin position="1"/>
        <end position="87"/>
    </location>
</feature>
<sequence>MDGSRSRSSEVSRGRTRRTSFSRARVPSQEDGSRPTPPSVNEWDQMYPPAGPTQPNVRPPTGRKDSSKSKRSRSSSRRDRFRGTTVDNALTSIGRGVRNLFGSKPKNLAGCPKHDLARCISCMTHLDINGKTSKDGTKIDTTHKVDEPVNVEITPVFGEGARFDPAHDLQLHAKLNVESTIQTQTRPPAHFTTPSRKWFTYCSTCGVTYLVGKTGKNVAADHPSHATTDLGQRTICVYVDAGVNENAEGTLVGDSSVFFGPKSSYNALSTGAYDLEHQQSIQISALRRALHLALTVLEQRKALVAKHAISNSHKYLWDMCTQFRLLILSRMEAVDSWLKLARDAMGQGQLDPRIEADLRKIDEDVMRLALQGIEVQFFPLPAFHAYEPEYEFFYERFI</sequence>